<dbReference type="EMBL" id="CP029210">
    <property type="protein sequence ID" value="AWI54952.1"/>
    <property type="molecule type" value="Genomic_DNA"/>
</dbReference>
<proteinExistence type="predicted"/>
<dbReference type="Pfam" id="PF07589">
    <property type="entry name" value="PEP-CTERM"/>
    <property type="match status" value="1"/>
</dbReference>
<evidence type="ECO:0000313" key="5">
    <source>
        <dbReference type="Proteomes" id="UP000244892"/>
    </source>
</evidence>
<accession>A0A2U8FV48</accession>
<keyword evidence="5" id="KW-1185">Reference proteome</keyword>
<dbReference type="AlphaFoldDB" id="A0A2U8FV48"/>
<dbReference type="InterPro" id="IPR013424">
    <property type="entry name" value="Ice-binding_C"/>
</dbReference>
<keyword evidence="2" id="KW-0472">Membrane</keyword>
<organism evidence="4 5">
    <name type="scientific">Aquabacterium olei</name>
    <dbReference type="NCBI Taxonomy" id="1296669"/>
    <lineage>
        <taxon>Bacteria</taxon>
        <taxon>Pseudomonadati</taxon>
        <taxon>Pseudomonadota</taxon>
        <taxon>Betaproteobacteria</taxon>
        <taxon>Burkholderiales</taxon>
        <taxon>Aquabacterium</taxon>
    </lineage>
</organism>
<protein>
    <recommendedName>
        <fullName evidence="3">Ice-binding protein C-terminal domain-containing protein</fullName>
    </recommendedName>
</protein>
<dbReference type="KEGG" id="aon:DEH84_17135"/>
<keyword evidence="2" id="KW-1133">Transmembrane helix</keyword>
<dbReference type="NCBIfam" id="TIGR02595">
    <property type="entry name" value="PEP_CTERM"/>
    <property type="match status" value="1"/>
</dbReference>
<name>A0A2U8FV48_9BURK</name>
<feature type="transmembrane region" description="Helical" evidence="2">
    <location>
        <begin position="292"/>
        <end position="309"/>
    </location>
</feature>
<feature type="domain" description="Ice-binding protein C-terminal" evidence="3">
    <location>
        <begin position="288"/>
        <end position="312"/>
    </location>
</feature>
<gene>
    <name evidence="4" type="ORF">DEH84_17135</name>
</gene>
<dbReference type="Proteomes" id="UP000244892">
    <property type="component" value="Chromosome"/>
</dbReference>
<evidence type="ECO:0000259" key="3">
    <source>
        <dbReference type="Pfam" id="PF07589"/>
    </source>
</evidence>
<keyword evidence="2" id="KW-0812">Transmembrane</keyword>
<evidence type="ECO:0000313" key="4">
    <source>
        <dbReference type="EMBL" id="AWI54952.1"/>
    </source>
</evidence>
<sequence length="314" mass="32530">MRRPARGRVGRPTARLRDRRRSLSPPGTNGGSRDRASGFPPKNGGIHGFGGDNTGQGLGTVGASACVLRHPDIITMHSLIRSSLAAAALIAATAHAETIGFTNTTVGGVALTAATGTPGSTNLCSSSGVCATSLSYNTTAGGLLTVTAKDSPDFDTLALVHQSKLNNAGLGVVTGYMKSSGFDIVDGNYSLSQPKETLTLSFQHTVALSQLVFFPDDRLSLSLTRELDDFDGFTVSVDGRAAVEYSFGRNGGQPVTLSTPLIGNTFTFGYAVKKSPEDYYLAGLKVTAVPEASTLAMMGLGLAGVAAVARRRRA</sequence>
<reference evidence="4 5" key="1">
    <citation type="submission" date="2018-05" db="EMBL/GenBank/DDBJ databases">
        <title>complete genome sequence of Aquabacterium olei NBRC 110486.</title>
        <authorList>
            <person name="Tang B."/>
            <person name="Chang J."/>
            <person name="Zhang L."/>
            <person name="Yang H."/>
        </authorList>
    </citation>
    <scope>NUCLEOTIDE SEQUENCE [LARGE SCALE GENOMIC DNA]</scope>
    <source>
        <strain evidence="4 5">NBRC 110486</strain>
    </source>
</reference>
<evidence type="ECO:0000256" key="2">
    <source>
        <dbReference type="SAM" id="Phobius"/>
    </source>
</evidence>
<evidence type="ECO:0000256" key="1">
    <source>
        <dbReference type="SAM" id="MobiDB-lite"/>
    </source>
</evidence>
<feature type="region of interest" description="Disordered" evidence="1">
    <location>
        <begin position="1"/>
        <end position="51"/>
    </location>
</feature>